<dbReference type="InterPro" id="IPR051310">
    <property type="entry name" value="MCP_chemotaxis"/>
</dbReference>
<dbReference type="FunFam" id="1.10.287.950:FF:000001">
    <property type="entry name" value="Methyl-accepting chemotaxis sensory transducer"/>
    <property type="match status" value="1"/>
</dbReference>
<dbReference type="Pfam" id="PF12729">
    <property type="entry name" value="4HB_MCP_1"/>
    <property type="match status" value="1"/>
</dbReference>
<dbReference type="EMBL" id="CP058708">
    <property type="protein sequence ID" value="QLH52171.1"/>
    <property type="molecule type" value="Genomic_DNA"/>
</dbReference>
<comment type="similarity">
    <text evidence="3">Belongs to the methyl-accepting chemotaxis (MCP) protein family.</text>
</comment>
<dbReference type="PROSITE" id="PS50885">
    <property type="entry name" value="HAMP"/>
    <property type="match status" value="1"/>
</dbReference>
<dbReference type="Pfam" id="PF00015">
    <property type="entry name" value="MCPsignal"/>
    <property type="match status" value="1"/>
</dbReference>
<feature type="coiled-coil region" evidence="5">
    <location>
        <begin position="738"/>
        <end position="776"/>
    </location>
</feature>
<evidence type="ECO:0000259" key="7">
    <source>
        <dbReference type="PROSITE" id="PS50111"/>
    </source>
</evidence>
<gene>
    <name evidence="9" type="ORF">HWD57_22110</name>
</gene>
<dbReference type="InterPro" id="IPR004089">
    <property type="entry name" value="MCPsignal_dom"/>
</dbReference>
<evidence type="ECO:0000256" key="1">
    <source>
        <dbReference type="ARBA" id="ARBA00004370"/>
    </source>
</evidence>
<dbReference type="Gene3D" id="1.10.287.950">
    <property type="entry name" value="Methyl-accepting chemotaxis protein"/>
    <property type="match status" value="1"/>
</dbReference>
<dbReference type="GO" id="GO:0007165">
    <property type="term" value="P:signal transduction"/>
    <property type="evidence" value="ECO:0007669"/>
    <property type="project" value="UniProtKB-KW"/>
</dbReference>
<dbReference type="GO" id="GO:0005886">
    <property type="term" value="C:plasma membrane"/>
    <property type="evidence" value="ECO:0007669"/>
    <property type="project" value="TreeGrafter"/>
</dbReference>
<evidence type="ECO:0000256" key="6">
    <source>
        <dbReference type="SAM" id="MobiDB-lite"/>
    </source>
</evidence>
<proteinExistence type="inferred from homology"/>
<keyword evidence="5" id="KW-0175">Coiled coil</keyword>
<evidence type="ECO:0000313" key="10">
    <source>
        <dbReference type="Proteomes" id="UP000509684"/>
    </source>
</evidence>
<dbReference type="PANTHER" id="PTHR43531">
    <property type="entry name" value="PROTEIN ICFG"/>
    <property type="match status" value="1"/>
</dbReference>
<dbReference type="PROSITE" id="PS50111">
    <property type="entry name" value="CHEMOTAXIS_TRANSDUC_2"/>
    <property type="match status" value="1"/>
</dbReference>
<reference evidence="9 10" key="1">
    <citation type="journal article" date="2019" name="Microbiome">
        <title>Annotated bacterial chromosomes from frame-shift-corrected long-read metagenomic data.</title>
        <authorList>
            <person name="Arumugam K."/>
            <person name="Bagci C."/>
            <person name="Bessarab I."/>
            <person name="Beier S."/>
            <person name="Buchfink B."/>
            <person name="Gorska A."/>
            <person name="Qiu G."/>
            <person name="Huson D.H."/>
            <person name="Williams R.B.H."/>
        </authorList>
    </citation>
    <scope>NUCLEOTIDE SEQUENCE [LARGE SCALE GENOMIC DNA]</scope>
    <source>
        <strain evidence="9">SSA1</strain>
    </source>
</reference>
<dbReference type="CDD" id="cd06225">
    <property type="entry name" value="HAMP"/>
    <property type="match status" value="1"/>
</dbReference>
<evidence type="ECO:0000259" key="8">
    <source>
        <dbReference type="PROSITE" id="PS50885"/>
    </source>
</evidence>
<feature type="domain" description="Methyl-accepting transducer" evidence="7">
    <location>
        <begin position="552"/>
        <end position="767"/>
    </location>
</feature>
<dbReference type="SMART" id="SM00304">
    <property type="entry name" value="HAMP"/>
    <property type="match status" value="1"/>
</dbReference>
<feature type="region of interest" description="Disordered" evidence="6">
    <location>
        <begin position="596"/>
        <end position="616"/>
    </location>
</feature>
<sequence>MKIRSKLLLFALLTIVGITVIGGVSLVGMRLIQGKLQVLTERSTPYQLKTIELQRTMQEHTSNLLKVTLATDASEFTAAEKATQDSETELAQRASDLRALAGTDSTGVFKVDGLSELARQIIANTGSRLTAEQAARAADGAMKTQLAEVDKQLNQLTGSMNRLQKGSSRQLSSASDKARDITEKLMNLTQIRDSLKDMNFTFIEIQKAEGRKALLLLRSRFDTALSEFAKNPLVSSSEPGVKTIVARVAEIRKQGAGLIEQRAPIISKTATDEQKQAYEQSVQGIGGQLSGALTEIEQEITLATNHYAIENKSHDNSLKESAAAGETVTLTGELISACFEINSRGRELFGARNTTNLKDITVEVRQQFSSADGLIAKLRKTLSASHAKADLKVLDEVSAALAKTHQLLFGEGGVIARLAEVLDITRQSIELNGRLKNLVAEQRSIGEKGVTAAQDEQARAVASVNRIVVTNVTTITIVGLAVLGLAVVVSTLLSRSITRPIAGAALAARELAEGNLSVHIDVQSKDEMGQLMSAMRTMVGKLAQIIGEVRTAADKLSNASRQVLATAQSLSQSSSEQAASVEESTESIGQMAASIARNNDNARSTDDMASLASRQAVEGGEAVGQTVEAMKTIANKIGIVDDIAHQTNLLALNASIEAARAGEHGKGFAVVAAEVRKLAEHSQLAAQEIGTVASESVKLAERAGTLLGEMVPSIQKTSGLVQEIASSSQEQSFRVGKINGAMGQLNQATQQNASASEELAATAEELGSQAAQLQELMTFFRLAEADRHAPTARRAAPAARQATPARSRVPAHGTAPTPDEHDFKRF</sequence>
<dbReference type="Pfam" id="PF00672">
    <property type="entry name" value="HAMP"/>
    <property type="match status" value="1"/>
</dbReference>
<dbReference type="AlphaFoldDB" id="A0A7D5NFT9"/>
<evidence type="ECO:0000256" key="3">
    <source>
        <dbReference type="ARBA" id="ARBA00029447"/>
    </source>
</evidence>
<feature type="compositionally biased region" description="Low complexity" evidence="6">
    <location>
        <begin position="792"/>
        <end position="808"/>
    </location>
</feature>
<accession>A0A7D5NFT9</accession>
<evidence type="ECO:0000256" key="4">
    <source>
        <dbReference type="PROSITE-ProRule" id="PRU00284"/>
    </source>
</evidence>
<dbReference type="KEGG" id="acog:HWD57_22110"/>
<keyword evidence="2" id="KW-0145">Chemotaxis</keyword>
<evidence type="ECO:0000256" key="5">
    <source>
        <dbReference type="SAM" id="Coils"/>
    </source>
</evidence>
<protein>
    <submittedName>
        <fullName evidence="9">Methyl-accepting chemotaxis protein</fullName>
    </submittedName>
</protein>
<dbReference type="SMART" id="SM00283">
    <property type="entry name" value="MA"/>
    <property type="match status" value="1"/>
</dbReference>
<dbReference type="InterPro" id="IPR024478">
    <property type="entry name" value="HlyB_4HB_MCP"/>
</dbReference>
<dbReference type="GO" id="GO:0006935">
    <property type="term" value="P:chemotaxis"/>
    <property type="evidence" value="ECO:0007669"/>
    <property type="project" value="UniProtKB-KW"/>
</dbReference>
<dbReference type="PANTHER" id="PTHR43531:SF11">
    <property type="entry name" value="METHYL-ACCEPTING CHEMOTAXIS PROTEIN 3"/>
    <property type="match status" value="1"/>
</dbReference>
<dbReference type="SUPFAM" id="SSF58104">
    <property type="entry name" value="Methyl-accepting chemotaxis protein (MCP) signaling domain"/>
    <property type="match status" value="1"/>
</dbReference>
<dbReference type="GO" id="GO:0004888">
    <property type="term" value="F:transmembrane signaling receptor activity"/>
    <property type="evidence" value="ECO:0007669"/>
    <property type="project" value="TreeGrafter"/>
</dbReference>
<organism evidence="9 10">
    <name type="scientific">Candidatus Accumulibacter cognatus</name>
    <dbReference type="NCBI Taxonomy" id="2954383"/>
    <lineage>
        <taxon>Bacteria</taxon>
        <taxon>Pseudomonadati</taxon>
        <taxon>Pseudomonadota</taxon>
        <taxon>Betaproteobacteria</taxon>
        <taxon>Candidatus Accumulibacter</taxon>
    </lineage>
</organism>
<evidence type="ECO:0000256" key="2">
    <source>
        <dbReference type="ARBA" id="ARBA00022500"/>
    </source>
</evidence>
<name>A0A7D5NFT9_9PROT</name>
<comment type="subcellular location">
    <subcellularLocation>
        <location evidence="1">Membrane</location>
    </subcellularLocation>
</comment>
<dbReference type="Proteomes" id="UP000509684">
    <property type="component" value="Chromosome"/>
</dbReference>
<feature type="domain" description="HAMP" evidence="8">
    <location>
        <begin position="495"/>
        <end position="547"/>
    </location>
</feature>
<evidence type="ECO:0000313" key="9">
    <source>
        <dbReference type="EMBL" id="QLH52171.1"/>
    </source>
</evidence>
<feature type="region of interest" description="Disordered" evidence="6">
    <location>
        <begin position="787"/>
        <end position="826"/>
    </location>
</feature>
<dbReference type="InterPro" id="IPR003660">
    <property type="entry name" value="HAMP_dom"/>
</dbReference>
<keyword evidence="4" id="KW-0807">Transducer</keyword>